<sequence>MLRFVGAVSILLCATAPVRAETLVDAIADAYRNNPQLQAQRAELRALDESVIQAGAPYRLSAGLTATIGYNDRLQRSAIDTGFARFEQRSMGTSLSVGQLLSSGGRTAAQLSAAEADVLAGRERLRQAENEILYQVVDAYMAVRRDDALAEIQARSVASYERQVAQARAREAEGDLTKTDIAQAEAQLLIIRAALAQTQASLEQSRSRFAALVGRNPGTLAAPPPLPGLPTSIDAAYHAAAQDSPLLWQAVLTEQASRHRIAAERAERNPTISAQGSYGYVNPLGFQTRDLGRTLSGGITVTMPILGQGVIGSRVRAAIATQQSAAYQVEDTRRSVAAGLLNAWNQTVTAQRQIASGEAAVAAARVALDGVRRGFAEGFRSNFELIDSEQRLLNAQVLLANARFGLYTGQALLLAQLGRLDAAALTPAAPRYDAAENLRRQKAAQVGPFVPIVRAFDRLQVSSGHSRPAPVPAAGTDVRFAPALPAAAGEGATLARALPFPVEGRSDR</sequence>
<dbReference type="GO" id="GO:1990281">
    <property type="term" value="C:efflux pump complex"/>
    <property type="evidence" value="ECO:0007669"/>
    <property type="project" value="TreeGrafter"/>
</dbReference>
<dbReference type="NCBIfam" id="TIGR01844">
    <property type="entry name" value="type_I_sec_TolC"/>
    <property type="match status" value="1"/>
</dbReference>
<keyword evidence="4" id="KW-1134">Transmembrane beta strand</keyword>
<dbReference type="InterPro" id="IPR003423">
    <property type="entry name" value="OMP_efflux"/>
</dbReference>
<proteinExistence type="inferred from homology"/>
<evidence type="ECO:0000256" key="8">
    <source>
        <dbReference type="SAM" id="SignalP"/>
    </source>
</evidence>
<feature type="signal peptide" evidence="8">
    <location>
        <begin position="1"/>
        <end position="20"/>
    </location>
</feature>
<dbReference type="GO" id="GO:0015288">
    <property type="term" value="F:porin activity"/>
    <property type="evidence" value="ECO:0007669"/>
    <property type="project" value="TreeGrafter"/>
</dbReference>
<name>A0A7W7EZQ8_9SPHN</name>
<evidence type="ECO:0000256" key="2">
    <source>
        <dbReference type="ARBA" id="ARBA00007613"/>
    </source>
</evidence>
<evidence type="ECO:0000256" key="7">
    <source>
        <dbReference type="ARBA" id="ARBA00023237"/>
    </source>
</evidence>
<evidence type="ECO:0000256" key="3">
    <source>
        <dbReference type="ARBA" id="ARBA00022448"/>
    </source>
</evidence>
<dbReference type="GO" id="GO:0009279">
    <property type="term" value="C:cell outer membrane"/>
    <property type="evidence" value="ECO:0007669"/>
    <property type="project" value="UniProtKB-SubCell"/>
</dbReference>
<dbReference type="GO" id="GO:0015562">
    <property type="term" value="F:efflux transmembrane transporter activity"/>
    <property type="evidence" value="ECO:0007669"/>
    <property type="project" value="InterPro"/>
</dbReference>
<comment type="similarity">
    <text evidence="2">Belongs to the outer membrane factor (OMF) (TC 1.B.17) family.</text>
</comment>
<keyword evidence="7" id="KW-0998">Cell outer membrane</keyword>
<protein>
    <submittedName>
        <fullName evidence="9">Outer membrane protein</fullName>
    </submittedName>
</protein>
<keyword evidence="5" id="KW-0812">Transmembrane</keyword>
<dbReference type="Proteomes" id="UP000574769">
    <property type="component" value="Unassembled WGS sequence"/>
</dbReference>
<evidence type="ECO:0000313" key="10">
    <source>
        <dbReference type="Proteomes" id="UP000574769"/>
    </source>
</evidence>
<dbReference type="SUPFAM" id="SSF56954">
    <property type="entry name" value="Outer membrane efflux proteins (OEP)"/>
    <property type="match status" value="1"/>
</dbReference>
<dbReference type="PANTHER" id="PTHR30026:SF22">
    <property type="entry name" value="OUTER MEMBRANE EFFLUX PROTEIN"/>
    <property type="match status" value="1"/>
</dbReference>
<evidence type="ECO:0000256" key="6">
    <source>
        <dbReference type="ARBA" id="ARBA00023136"/>
    </source>
</evidence>
<comment type="caution">
    <text evidence="9">The sequence shown here is derived from an EMBL/GenBank/DDBJ whole genome shotgun (WGS) entry which is preliminary data.</text>
</comment>
<evidence type="ECO:0000256" key="4">
    <source>
        <dbReference type="ARBA" id="ARBA00022452"/>
    </source>
</evidence>
<keyword evidence="3" id="KW-0813">Transport</keyword>
<keyword evidence="6" id="KW-0472">Membrane</keyword>
<feature type="chain" id="PRO_5031055140" evidence="8">
    <location>
        <begin position="21"/>
        <end position="508"/>
    </location>
</feature>
<organism evidence="9 10">
    <name type="scientific">Sphingomonas abaci</name>
    <dbReference type="NCBI Taxonomy" id="237611"/>
    <lineage>
        <taxon>Bacteria</taxon>
        <taxon>Pseudomonadati</taxon>
        <taxon>Pseudomonadota</taxon>
        <taxon>Alphaproteobacteria</taxon>
        <taxon>Sphingomonadales</taxon>
        <taxon>Sphingomonadaceae</taxon>
        <taxon>Sphingomonas</taxon>
    </lineage>
</organism>
<dbReference type="Pfam" id="PF02321">
    <property type="entry name" value="OEP"/>
    <property type="match status" value="2"/>
</dbReference>
<dbReference type="EMBL" id="JACHNY010000009">
    <property type="protein sequence ID" value="MBB4619384.1"/>
    <property type="molecule type" value="Genomic_DNA"/>
</dbReference>
<accession>A0A7W7EZQ8</accession>
<evidence type="ECO:0000256" key="1">
    <source>
        <dbReference type="ARBA" id="ARBA00004442"/>
    </source>
</evidence>
<keyword evidence="8" id="KW-0732">Signal</keyword>
<keyword evidence="10" id="KW-1185">Reference proteome</keyword>
<dbReference type="PANTHER" id="PTHR30026">
    <property type="entry name" value="OUTER MEMBRANE PROTEIN TOLC"/>
    <property type="match status" value="1"/>
</dbReference>
<evidence type="ECO:0000313" key="9">
    <source>
        <dbReference type="EMBL" id="MBB4619384.1"/>
    </source>
</evidence>
<dbReference type="InterPro" id="IPR051906">
    <property type="entry name" value="TolC-like"/>
</dbReference>
<dbReference type="AlphaFoldDB" id="A0A7W7EZQ8"/>
<dbReference type="RefSeq" id="WP_184116702.1">
    <property type="nucleotide sequence ID" value="NZ_JACHNY010000009.1"/>
</dbReference>
<evidence type="ECO:0000256" key="5">
    <source>
        <dbReference type="ARBA" id="ARBA00022692"/>
    </source>
</evidence>
<reference evidence="9 10" key="1">
    <citation type="submission" date="2020-08" db="EMBL/GenBank/DDBJ databases">
        <title>Genomic Encyclopedia of Type Strains, Phase IV (KMG-IV): sequencing the most valuable type-strain genomes for metagenomic binning, comparative biology and taxonomic classification.</title>
        <authorList>
            <person name="Goeker M."/>
        </authorList>
    </citation>
    <scope>NUCLEOTIDE SEQUENCE [LARGE SCALE GENOMIC DNA]</scope>
    <source>
        <strain evidence="9 10">DSM 15867</strain>
    </source>
</reference>
<gene>
    <name evidence="9" type="ORF">GGQ96_003537</name>
</gene>
<dbReference type="Gene3D" id="1.20.1600.10">
    <property type="entry name" value="Outer membrane efflux proteins (OEP)"/>
    <property type="match status" value="1"/>
</dbReference>
<dbReference type="InterPro" id="IPR010130">
    <property type="entry name" value="T1SS_OMP_TolC"/>
</dbReference>
<comment type="subcellular location">
    <subcellularLocation>
        <location evidence="1">Cell outer membrane</location>
    </subcellularLocation>
</comment>